<accession>A0A182YSQ8</accession>
<dbReference type="STRING" id="30069.A0A182YSQ8"/>
<feature type="region of interest" description="Disordered" evidence="1">
    <location>
        <begin position="88"/>
        <end position="142"/>
    </location>
</feature>
<evidence type="ECO:0000313" key="2">
    <source>
        <dbReference type="EnsemblMetazoa" id="ASTEI11494-PA"/>
    </source>
</evidence>
<feature type="compositionally biased region" description="Polar residues" evidence="1">
    <location>
        <begin position="111"/>
        <end position="131"/>
    </location>
</feature>
<protein>
    <submittedName>
        <fullName evidence="2">Uncharacterized protein</fullName>
    </submittedName>
</protein>
<dbReference type="Proteomes" id="UP000076408">
    <property type="component" value="Unassembled WGS sequence"/>
</dbReference>
<evidence type="ECO:0000256" key="1">
    <source>
        <dbReference type="SAM" id="MobiDB-lite"/>
    </source>
</evidence>
<feature type="region of interest" description="Disordered" evidence="1">
    <location>
        <begin position="169"/>
        <end position="229"/>
    </location>
</feature>
<sequence>MDTTNSSFELEDFDPLNERARPIGTGGLSGSSHATPSSALTAPSYAAGSSLANASGVTMPTASFPSTSLSVNNPVYPYFTPLYQQNVASSHPHPQHQHHNQHRALPGTGSDGQSQRPFSSGGESTNCSSTGAGTGASPRASSVSDDFELLRNYGLDKFSLLDGGSTKSTALHMNGSTGKPDQQPSTTNPLHNAQVPNGRPLGCNGSKYPTMDGSNGQPKSAFSNWTTFD</sequence>
<feature type="compositionally biased region" description="Polar residues" evidence="1">
    <location>
        <begin position="212"/>
        <end position="229"/>
    </location>
</feature>
<feature type="compositionally biased region" description="Polar residues" evidence="1">
    <location>
        <begin position="169"/>
        <end position="195"/>
    </location>
</feature>
<feature type="region of interest" description="Disordered" evidence="1">
    <location>
        <begin position="1"/>
        <end position="45"/>
    </location>
</feature>
<evidence type="ECO:0000313" key="3">
    <source>
        <dbReference type="Proteomes" id="UP000076408"/>
    </source>
</evidence>
<dbReference type="AlphaFoldDB" id="A0A182YSQ8"/>
<organism evidence="2 3">
    <name type="scientific">Anopheles stephensi</name>
    <name type="common">Indo-Pakistan malaria mosquito</name>
    <dbReference type="NCBI Taxonomy" id="30069"/>
    <lineage>
        <taxon>Eukaryota</taxon>
        <taxon>Metazoa</taxon>
        <taxon>Ecdysozoa</taxon>
        <taxon>Arthropoda</taxon>
        <taxon>Hexapoda</taxon>
        <taxon>Insecta</taxon>
        <taxon>Pterygota</taxon>
        <taxon>Neoptera</taxon>
        <taxon>Endopterygota</taxon>
        <taxon>Diptera</taxon>
        <taxon>Nematocera</taxon>
        <taxon>Culicoidea</taxon>
        <taxon>Culicidae</taxon>
        <taxon>Anophelinae</taxon>
        <taxon>Anopheles</taxon>
    </lineage>
</organism>
<keyword evidence="3" id="KW-1185">Reference proteome</keyword>
<dbReference type="VEuPathDB" id="VectorBase:ASTEI20_031055"/>
<feature type="compositionally biased region" description="Polar residues" evidence="1">
    <location>
        <begin position="30"/>
        <end position="41"/>
    </location>
</feature>
<proteinExistence type="predicted"/>
<name>A0A182YSQ8_ANOST</name>
<feature type="compositionally biased region" description="Basic residues" evidence="1">
    <location>
        <begin position="93"/>
        <end position="102"/>
    </location>
</feature>
<dbReference type="EnsemblMetazoa" id="ASTEI11494-RA">
    <property type="protein sequence ID" value="ASTEI11494-PA"/>
    <property type="gene ID" value="ASTEI11494"/>
</dbReference>
<reference evidence="3" key="1">
    <citation type="journal article" date="2014" name="Genome Biol.">
        <title>Genome analysis of a major urban malaria vector mosquito, Anopheles stephensi.</title>
        <authorList>
            <person name="Jiang X."/>
            <person name="Peery A."/>
            <person name="Hall A.B."/>
            <person name="Sharma A."/>
            <person name="Chen X.G."/>
            <person name="Waterhouse R.M."/>
            <person name="Komissarov A."/>
            <person name="Riehle M.M."/>
            <person name="Shouche Y."/>
            <person name="Sharakhova M.V."/>
            <person name="Lawson D."/>
            <person name="Pakpour N."/>
            <person name="Arensburger P."/>
            <person name="Davidson V.L."/>
            <person name="Eiglmeier K."/>
            <person name="Emrich S."/>
            <person name="George P."/>
            <person name="Kennedy R.C."/>
            <person name="Mane S.P."/>
            <person name="Maslen G."/>
            <person name="Oringanje C."/>
            <person name="Qi Y."/>
            <person name="Settlage R."/>
            <person name="Tojo M."/>
            <person name="Tubio J.M."/>
            <person name="Unger M.F."/>
            <person name="Wang B."/>
            <person name="Vernick K.D."/>
            <person name="Ribeiro J.M."/>
            <person name="James A.A."/>
            <person name="Michel K."/>
            <person name="Riehle M.A."/>
            <person name="Luckhart S."/>
            <person name="Sharakhov I.V."/>
            <person name="Tu Z."/>
        </authorList>
    </citation>
    <scope>NUCLEOTIDE SEQUENCE [LARGE SCALE GENOMIC DNA]</scope>
    <source>
        <strain evidence="3">Indian</strain>
    </source>
</reference>
<dbReference type="VEuPathDB" id="VectorBase:ASTE010991"/>
<dbReference type="VEuPathDB" id="VectorBase:ASTEI11494"/>
<reference evidence="2" key="2">
    <citation type="submission" date="2020-05" db="UniProtKB">
        <authorList>
            <consortium name="EnsemblMetazoa"/>
        </authorList>
    </citation>
    <scope>IDENTIFICATION</scope>
    <source>
        <strain evidence="2">Indian</strain>
    </source>
</reference>